<gene>
    <name evidence="6" type="primary">tagH_1</name>
    <name evidence="6" type="ORF">Poly30_45360</name>
</gene>
<evidence type="ECO:0000256" key="2">
    <source>
        <dbReference type="ARBA" id="ARBA00022448"/>
    </source>
</evidence>
<dbReference type="GO" id="GO:0016020">
    <property type="term" value="C:membrane"/>
    <property type="evidence" value="ECO:0007669"/>
    <property type="project" value="InterPro"/>
</dbReference>
<evidence type="ECO:0000256" key="1">
    <source>
        <dbReference type="ARBA" id="ARBA00005417"/>
    </source>
</evidence>
<feature type="domain" description="ABC transporter" evidence="5">
    <location>
        <begin position="37"/>
        <end position="260"/>
    </location>
</feature>
<dbReference type="PANTHER" id="PTHR46743">
    <property type="entry name" value="TEICHOIC ACIDS EXPORT ATP-BINDING PROTEIN TAGH"/>
    <property type="match status" value="1"/>
</dbReference>
<dbReference type="SUPFAM" id="SSF52540">
    <property type="entry name" value="P-loop containing nucleoside triphosphate hydrolases"/>
    <property type="match status" value="1"/>
</dbReference>
<dbReference type="InterPro" id="IPR029439">
    <property type="entry name" value="Wzt_C"/>
</dbReference>
<dbReference type="OrthoDB" id="9778870at2"/>
<evidence type="ECO:0000256" key="3">
    <source>
        <dbReference type="ARBA" id="ARBA00022741"/>
    </source>
</evidence>
<dbReference type="RefSeq" id="WP_145202575.1">
    <property type="nucleotide sequence ID" value="NZ_CP036434.1"/>
</dbReference>
<dbReference type="SMART" id="SM00382">
    <property type="entry name" value="AAA"/>
    <property type="match status" value="1"/>
</dbReference>
<evidence type="ECO:0000256" key="4">
    <source>
        <dbReference type="ARBA" id="ARBA00022840"/>
    </source>
</evidence>
<evidence type="ECO:0000313" key="6">
    <source>
        <dbReference type="EMBL" id="QDV08980.1"/>
    </source>
</evidence>
<organism evidence="6 7">
    <name type="scientific">Saltatorellus ferox</name>
    <dbReference type="NCBI Taxonomy" id="2528018"/>
    <lineage>
        <taxon>Bacteria</taxon>
        <taxon>Pseudomonadati</taxon>
        <taxon>Planctomycetota</taxon>
        <taxon>Planctomycetia</taxon>
        <taxon>Planctomycetia incertae sedis</taxon>
        <taxon>Saltatorellus</taxon>
    </lineage>
</organism>
<dbReference type="CDD" id="cd10147">
    <property type="entry name" value="Wzt_C-like"/>
    <property type="match status" value="1"/>
</dbReference>
<keyword evidence="4 6" id="KW-0067">ATP-binding</keyword>
<reference evidence="6 7" key="1">
    <citation type="submission" date="2019-02" db="EMBL/GenBank/DDBJ databases">
        <title>Deep-cultivation of Planctomycetes and their phenomic and genomic characterization uncovers novel biology.</title>
        <authorList>
            <person name="Wiegand S."/>
            <person name="Jogler M."/>
            <person name="Boedeker C."/>
            <person name="Pinto D."/>
            <person name="Vollmers J."/>
            <person name="Rivas-Marin E."/>
            <person name="Kohn T."/>
            <person name="Peeters S.H."/>
            <person name="Heuer A."/>
            <person name="Rast P."/>
            <person name="Oberbeckmann S."/>
            <person name="Bunk B."/>
            <person name="Jeske O."/>
            <person name="Meyerdierks A."/>
            <person name="Storesund J.E."/>
            <person name="Kallscheuer N."/>
            <person name="Luecker S."/>
            <person name="Lage O.M."/>
            <person name="Pohl T."/>
            <person name="Merkel B.J."/>
            <person name="Hornburger P."/>
            <person name="Mueller R.-W."/>
            <person name="Bruemmer F."/>
            <person name="Labrenz M."/>
            <person name="Spormann A.M."/>
            <person name="Op den Camp H."/>
            <person name="Overmann J."/>
            <person name="Amann R."/>
            <person name="Jetten M.S.M."/>
            <person name="Mascher T."/>
            <person name="Medema M.H."/>
            <person name="Devos D.P."/>
            <person name="Kaster A.-K."/>
            <person name="Ovreas L."/>
            <person name="Rohde M."/>
            <person name="Galperin M.Y."/>
            <person name="Jogler C."/>
        </authorList>
    </citation>
    <scope>NUCLEOTIDE SEQUENCE [LARGE SCALE GENOMIC DNA]</scope>
    <source>
        <strain evidence="6 7">Poly30</strain>
    </source>
</reference>
<dbReference type="InterPro" id="IPR003439">
    <property type="entry name" value="ABC_transporter-like_ATP-bd"/>
</dbReference>
<dbReference type="PANTHER" id="PTHR46743:SF2">
    <property type="entry name" value="TEICHOIC ACIDS EXPORT ATP-BINDING PROTEIN TAGH"/>
    <property type="match status" value="1"/>
</dbReference>
<dbReference type="InterPro" id="IPR003593">
    <property type="entry name" value="AAA+_ATPase"/>
</dbReference>
<dbReference type="InterPro" id="IPR050683">
    <property type="entry name" value="Bact_Polysacc_Export_ATP-bd"/>
</dbReference>
<dbReference type="Pfam" id="PF00005">
    <property type="entry name" value="ABC_tran"/>
    <property type="match status" value="1"/>
</dbReference>
<dbReference type="Proteomes" id="UP000320390">
    <property type="component" value="Chromosome"/>
</dbReference>
<keyword evidence="7" id="KW-1185">Reference proteome</keyword>
<dbReference type="Pfam" id="PF14524">
    <property type="entry name" value="Wzt_C"/>
    <property type="match status" value="1"/>
</dbReference>
<evidence type="ECO:0000259" key="5">
    <source>
        <dbReference type="PROSITE" id="PS50893"/>
    </source>
</evidence>
<comment type="similarity">
    <text evidence="1">Belongs to the ABC transporter superfamily.</text>
</comment>
<dbReference type="InterPro" id="IPR015860">
    <property type="entry name" value="ABC_transpr_TagH-like"/>
</dbReference>
<dbReference type="Gene3D" id="2.70.50.60">
    <property type="entry name" value="abc- transporter (atp binding component) like domain"/>
    <property type="match status" value="1"/>
</dbReference>
<evidence type="ECO:0000313" key="7">
    <source>
        <dbReference type="Proteomes" id="UP000320390"/>
    </source>
</evidence>
<dbReference type="GO" id="GO:0140359">
    <property type="term" value="F:ABC-type transporter activity"/>
    <property type="evidence" value="ECO:0007669"/>
    <property type="project" value="InterPro"/>
</dbReference>
<accession>A0A518EY09</accession>
<dbReference type="GO" id="GO:0016887">
    <property type="term" value="F:ATP hydrolysis activity"/>
    <property type="evidence" value="ECO:0007669"/>
    <property type="project" value="InterPro"/>
</dbReference>
<dbReference type="GO" id="GO:0005524">
    <property type="term" value="F:ATP binding"/>
    <property type="evidence" value="ECO:0007669"/>
    <property type="project" value="UniProtKB-KW"/>
</dbReference>
<name>A0A518EY09_9BACT</name>
<dbReference type="EMBL" id="CP036434">
    <property type="protein sequence ID" value="QDV08980.1"/>
    <property type="molecule type" value="Genomic_DNA"/>
</dbReference>
<dbReference type="InterPro" id="IPR027417">
    <property type="entry name" value="P-loop_NTPase"/>
</dbReference>
<dbReference type="Gene3D" id="3.40.50.300">
    <property type="entry name" value="P-loop containing nucleotide triphosphate hydrolases"/>
    <property type="match status" value="1"/>
</dbReference>
<dbReference type="AlphaFoldDB" id="A0A518EY09"/>
<sequence>MYEKKSREASTASAAGGSAIIARGAGKAYRMYEKPVHRLWDLILPGGPRGKEFWAVRDVYLDIPQGATVGIIGENGAGKSTLLKLLTGITRPTVGEVKTNGRIASLLELGAGFHPEFSGRENIRLNCSILGMTEEETEERFHKIVEFSELGEFIDRPVKTYSSGMHVRLGFSVATTVDPDILIIDEALSVGDEHFKGKCINRLNEFQEQGKTTLFVSHDMGSVKSMCKHVVLMHEGRVLEQGTAEDVADEYLKRAHVRGNERMSAINRTTDEYPRWGSGEIRTGQVELFGPDDSATNVFQPGSPFRARIHFEAKETCKQPVFGLGVYRSDGTYVNGSNHLWRRSPIELDEVKAGTKGYVEMAFESLPLLQGAYYLTVFVYDHNKTAPTPIDHREHAVSFEVMDANHMQHGLLFLPTRWSVTVDGAEERVSAE</sequence>
<protein>
    <submittedName>
        <fullName evidence="6">Teichoic acids export ATP-binding protein TagH</fullName>
    </submittedName>
</protein>
<dbReference type="CDD" id="cd03220">
    <property type="entry name" value="ABC_KpsT_Wzt"/>
    <property type="match status" value="1"/>
</dbReference>
<keyword evidence="3" id="KW-0547">Nucleotide-binding</keyword>
<proteinExistence type="inferred from homology"/>
<keyword evidence="2" id="KW-0813">Transport</keyword>
<dbReference type="PROSITE" id="PS50893">
    <property type="entry name" value="ABC_TRANSPORTER_2"/>
    <property type="match status" value="1"/>
</dbReference>